<keyword evidence="4" id="KW-1003">Cell membrane</keyword>
<evidence type="ECO:0000256" key="5">
    <source>
        <dbReference type="ARBA" id="ARBA00022692"/>
    </source>
</evidence>
<proteinExistence type="inferred from homology"/>
<sequence length="196" mass="21877">MVLQLAYSIFGICGGPLLGVFLLGMFVRRANAKGAYAGVFTGASLTAWVFLGSVFYPPNKYPGTTSVRECQFYKDAVYYNNMWTNASTRINVTAEQYNTSMQVFDQYGDGYIYNPHKPHGVGIADDFYHISYLWFSTISIFTSFLVGVVVSFAFETKEDREREIDPKLPISAKGLVVRVFCLITRSNGISTKASLN</sequence>
<evidence type="ECO:0000256" key="2">
    <source>
        <dbReference type="ARBA" id="ARBA00006434"/>
    </source>
</evidence>
<dbReference type="OrthoDB" id="6132759at2759"/>
<keyword evidence="6 11" id="KW-1133">Transmembrane helix</keyword>
<keyword evidence="10" id="KW-0739">Sodium transport</keyword>
<evidence type="ECO:0000256" key="9">
    <source>
        <dbReference type="ARBA" id="ARBA00023136"/>
    </source>
</evidence>
<keyword evidence="8" id="KW-0406">Ion transport</keyword>
<dbReference type="InterPro" id="IPR051163">
    <property type="entry name" value="Sodium:Solute_Symporter_SSF"/>
</dbReference>
<evidence type="ECO:0000313" key="12">
    <source>
        <dbReference type="EMBL" id="KAJ7384425.1"/>
    </source>
</evidence>
<dbReference type="Gene3D" id="1.20.1730.10">
    <property type="entry name" value="Sodium/glucose cotransporter"/>
    <property type="match status" value="1"/>
</dbReference>
<dbReference type="Proteomes" id="UP001163046">
    <property type="component" value="Unassembled WGS sequence"/>
</dbReference>
<dbReference type="GO" id="GO:0015293">
    <property type="term" value="F:symporter activity"/>
    <property type="evidence" value="ECO:0007669"/>
    <property type="project" value="TreeGrafter"/>
</dbReference>
<evidence type="ECO:0000313" key="13">
    <source>
        <dbReference type="Proteomes" id="UP001163046"/>
    </source>
</evidence>
<feature type="transmembrane region" description="Helical" evidence="11">
    <location>
        <begin position="132"/>
        <end position="154"/>
    </location>
</feature>
<keyword evidence="9 11" id="KW-0472">Membrane</keyword>
<dbReference type="GO" id="GO:0006814">
    <property type="term" value="P:sodium ion transport"/>
    <property type="evidence" value="ECO:0007669"/>
    <property type="project" value="UniProtKB-KW"/>
</dbReference>
<dbReference type="PANTHER" id="PTHR42985">
    <property type="entry name" value="SODIUM-COUPLED MONOCARBOXYLATE TRANSPORTER"/>
    <property type="match status" value="1"/>
</dbReference>
<organism evidence="12 13">
    <name type="scientific">Desmophyllum pertusum</name>
    <dbReference type="NCBI Taxonomy" id="174260"/>
    <lineage>
        <taxon>Eukaryota</taxon>
        <taxon>Metazoa</taxon>
        <taxon>Cnidaria</taxon>
        <taxon>Anthozoa</taxon>
        <taxon>Hexacorallia</taxon>
        <taxon>Scleractinia</taxon>
        <taxon>Caryophylliina</taxon>
        <taxon>Caryophylliidae</taxon>
        <taxon>Desmophyllum</taxon>
    </lineage>
</organism>
<accession>A0A9W9ZN40</accession>
<keyword evidence="3" id="KW-0813">Transport</keyword>
<protein>
    <submittedName>
        <fullName evidence="12">Uncharacterized protein</fullName>
    </submittedName>
</protein>
<comment type="similarity">
    <text evidence="2">Belongs to the sodium:solute symporter (SSF) (TC 2.A.21) family.</text>
</comment>
<feature type="transmembrane region" description="Helical" evidence="11">
    <location>
        <begin position="34"/>
        <end position="56"/>
    </location>
</feature>
<name>A0A9W9ZN40_9CNID</name>
<keyword evidence="7" id="KW-0915">Sodium</keyword>
<feature type="transmembrane region" description="Helical" evidence="11">
    <location>
        <begin position="6"/>
        <end position="27"/>
    </location>
</feature>
<evidence type="ECO:0000256" key="4">
    <source>
        <dbReference type="ARBA" id="ARBA00022475"/>
    </source>
</evidence>
<dbReference type="InterPro" id="IPR038377">
    <property type="entry name" value="Na/Glc_symporter_sf"/>
</dbReference>
<comment type="caution">
    <text evidence="12">The sequence shown here is derived from an EMBL/GenBank/DDBJ whole genome shotgun (WGS) entry which is preliminary data.</text>
</comment>
<reference evidence="12" key="1">
    <citation type="submission" date="2023-01" db="EMBL/GenBank/DDBJ databases">
        <title>Genome assembly of the deep-sea coral Lophelia pertusa.</title>
        <authorList>
            <person name="Herrera S."/>
            <person name="Cordes E."/>
        </authorList>
    </citation>
    <scope>NUCLEOTIDE SEQUENCE</scope>
    <source>
        <strain evidence="12">USNM1676648</strain>
        <tissue evidence="12">Polyp</tissue>
    </source>
</reference>
<gene>
    <name evidence="12" type="ORF">OS493_021837</name>
</gene>
<evidence type="ECO:0000256" key="7">
    <source>
        <dbReference type="ARBA" id="ARBA00023053"/>
    </source>
</evidence>
<dbReference type="PROSITE" id="PS50283">
    <property type="entry name" value="NA_SOLUT_SYMP_3"/>
    <property type="match status" value="1"/>
</dbReference>
<keyword evidence="5 11" id="KW-0812">Transmembrane</keyword>
<evidence type="ECO:0000256" key="10">
    <source>
        <dbReference type="ARBA" id="ARBA00023201"/>
    </source>
</evidence>
<comment type="subcellular location">
    <subcellularLocation>
        <location evidence="1">Cell membrane</location>
        <topology evidence="1">Multi-pass membrane protein</topology>
    </subcellularLocation>
</comment>
<dbReference type="EMBL" id="MU825887">
    <property type="protein sequence ID" value="KAJ7384425.1"/>
    <property type="molecule type" value="Genomic_DNA"/>
</dbReference>
<evidence type="ECO:0000256" key="8">
    <source>
        <dbReference type="ARBA" id="ARBA00023065"/>
    </source>
</evidence>
<evidence type="ECO:0000256" key="3">
    <source>
        <dbReference type="ARBA" id="ARBA00022448"/>
    </source>
</evidence>
<dbReference type="PANTHER" id="PTHR42985:SF40">
    <property type="entry name" value="LD47995P-RELATED"/>
    <property type="match status" value="1"/>
</dbReference>
<dbReference type="InterPro" id="IPR001734">
    <property type="entry name" value="Na/solute_symporter"/>
</dbReference>
<dbReference type="GO" id="GO:0005886">
    <property type="term" value="C:plasma membrane"/>
    <property type="evidence" value="ECO:0007669"/>
    <property type="project" value="UniProtKB-SubCell"/>
</dbReference>
<evidence type="ECO:0000256" key="11">
    <source>
        <dbReference type="SAM" id="Phobius"/>
    </source>
</evidence>
<evidence type="ECO:0000256" key="1">
    <source>
        <dbReference type="ARBA" id="ARBA00004651"/>
    </source>
</evidence>
<evidence type="ECO:0000256" key="6">
    <source>
        <dbReference type="ARBA" id="ARBA00022989"/>
    </source>
</evidence>
<keyword evidence="13" id="KW-1185">Reference proteome</keyword>
<dbReference type="AlphaFoldDB" id="A0A9W9ZN40"/>